<feature type="region of interest" description="Disordered" evidence="1">
    <location>
        <begin position="1"/>
        <end position="100"/>
    </location>
</feature>
<feature type="compositionally biased region" description="Basic and acidic residues" evidence="1">
    <location>
        <begin position="1"/>
        <end position="15"/>
    </location>
</feature>
<keyword evidence="3" id="KW-1185">Reference proteome</keyword>
<feature type="compositionally biased region" description="Basic and acidic residues" evidence="1">
    <location>
        <begin position="24"/>
        <end position="33"/>
    </location>
</feature>
<reference evidence="2 3" key="1">
    <citation type="journal article" date="2013" name="ISME J.">
        <title>A metabolic model for members of the genus Tetrasphaera involved in enhanced biological phosphorus removal.</title>
        <authorList>
            <person name="Kristiansen R."/>
            <person name="Nguyen H.T.T."/>
            <person name="Saunders A.M."/>
            <person name="Nielsen J.L."/>
            <person name="Wimmer R."/>
            <person name="Le V.Q."/>
            <person name="McIlroy S.J."/>
            <person name="Petrovski S."/>
            <person name="Seviour R.J."/>
            <person name="Calteau A."/>
            <person name="Nielsen K.L."/>
            <person name="Nielsen P.H."/>
        </authorList>
    </citation>
    <scope>NUCLEOTIDE SEQUENCE [LARGE SCALE GENOMIC DNA]</scope>
    <source>
        <strain evidence="2 3">T1-X7</strain>
    </source>
</reference>
<feature type="region of interest" description="Disordered" evidence="1">
    <location>
        <begin position="119"/>
        <end position="140"/>
    </location>
</feature>
<dbReference type="EMBL" id="CAJB01000072">
    <property type="protein sequence ID" value="CCH77100.1"/>
    <property type="molecule type" value="Genomic_DNA"/>
</dbReference>
<evidence type="ECO:0000313" key="2">
    <source>
        <dbReference type="EMBL" id="CCH77100.1"/>
    </source>
</evidence>
<protein>
    <submittedName>
        <fullName evidence="2">Uncharacterized protein</fullName>
    </submittedName>
</protein>
<dbReference type="Proteomes" id="UP000035721">
    <property type="component" value="Unassembled WGS sequence"/>
</dbReference>
<sequence length="140" mass="15262">MARDPARHRLVRADGDTGAGPLARLDEARREELVVGGDDGAPADPERRRERPRRGQLVTGSQAAGSDEVEERLPDAMAERLGRVRQPDREVDDVRGAGHTADDTGFLVCRYVDIEEGPVSWSNGARGIREPPPGARPHRA</sequence>
<name>A0A077LYQ1_9MICO</name>
<feature type="compositionally biased region" description="Basic and acidic residues" evidence="1">
    <location>
        <begin position="71"/>
        <end position="100"/>
    </location>
</feature>
<dbReference type="AlphaFoldDB" id="A0A077LYQ1"/>
<organism evidence="2 3">
    <name type="scientific">Nostocoides japonicum T1-X7</name>
    <dbReference type="NCBI Taxonomy" id="1194083"/>
    <lineage>
        <taxon>Bacteria</taxon>
        <taxon>Bacillati</taxon>
        <taxon>Actinomycetota</taxon>
        <taxon>Actinomycetes</taxon>
        <taxon>Micrococcales</taxon>
        <taxon>Intrasporangiaceae</taxon>
        <taxon>Nostocoides</taxon>
    </lineage>
</organism>
<feature type="compositionally biased region" description="Pro residues" evidence="1">
    <location>
        <begin position="130"/>
        <end position="140"/>
    </location>
</feature>
<accession>A0A077LYQ1</accession>
<evidence type="ECO:0000256" key="1">
    <source>
        <dbReference type="SAM" id="MobiDB-lite"/>
    </source>
</evidence>
<proteinExistence type="predicted"/>
<gene>
    <name evidence="2" type="ORF">BN12_1630008</name>
</gene>
<dbReference type="STRING" id="1194083.BN12_1630008"/>
<evidence type="ECO:0000313" key="3">
    <source>
        <dbReference type="Proteomes" id="UP000035721"/>
    </source>
</evidence>
<comment type="caution">
    <text evidence="2">The sequence shown here is derived from an EMBL/GenBank/DDBJ whole genome shotgun (WGS) entry which is preliminary data.</text>
</comment>